<comment type="caution">
    <text evidence="1">The sequence shown here is derived from an EMBL/GenBank/DDBJ whole genome shotgun (WGS) entry which is preliminary data.</text>
</comment>
<name>A0A4C1VHR3_EUMVA</name>
<dbReference type="AlphaFoldDB" id="A0A4C1VHR3"/>
<accession>A0A4C1VHR3</accession>
<keyword evidence="2" id="KW-1185">Reference proteome</keyword>
<proteinExistence type="predicted"/>
<protein>
    <recommendedName>
        <fullName evidence="3">Mos1 transposase HTH domain-containing protein</fullName>
    </recommendedName>
</protein>
<organism evidence="1 2">
    <name type="scientific">Eumeta variegata</name>
    <name type="common">Bagworm moth</name>
    <name type="synonym">Eumeta japonica</name>
    <dbReference type="NCBI Taxonomy" id="151549"/>
    <lineage>
        <taxon>Eukaryota</taxon>
        <taxon>Metazoa</taxon>
        <taxon>Ecdysozoa</taxon>
        <taxon>Arthropoda</taxon>
        <taxon>Hexapoda</taxon>
        <taxon>Insecta</taxon>
        <taxon>Pterygota</taxon>
        <taxon>Neoptera</taxon>
        <taxon>Endopterygota</taxon>
        <taxon>Lepidoptera</taxon>
        <taxon>Glossata</taxon>
        <taxon>Ditrysia</taxon>
        <taxon>Tineoidea</taxon>
        <taxon>Psychidae</taxon>
        <taxon>Oiketicinae</taxon>
        <taxon>Eumeta</taxon>
    </lineage>
</organism>
<evidence type="ECO:0000313" key="1">
    <source>
        <dbReference type="EMBL" id="GBP38119.1"/>
    </source>
</evidence>
<dbReference type="EMBL" id="BGZK01000344">
    <property type="protein sequence ID" value="GBP38119.1"/>
    <property type="molecule type" value="Genomic_DNA"/>
</dbReference>
<dbReference type="OrthoDB" id="10017160at2759"/>
<evidence type="ECO:0000313" key="2">
    <source>
        <dbReference type="Proteomes" id="UP000299102"/>
    </source>
</evidence>
<evidence type="ECO:0008006" key="3">
    <source>
        <dbReference type="Google" id="ProtNLM"/>
    </source>
</evidence>
<reference evidence="1 2" key="1">
    <citation type="journal article" date="2019" name="Commun. Biol.">
        <title>The bagworm genome reveals a unique fibroin gene that provides high tensile strength.</title>
        <authorList>
            <person name="Kono N."/>
            <person name="Nakamura H."/>
            <person name="Ohtoshi R."/>
            <person name="Tomita M."/>
            <person name="Numata K."/>
            <person name="Arakawa K."/>
        </authorList>
    </citation>
    <scope>NUCLEOTIDE SEQUENCE [LARGE SCALE GENOMIC DNA]</scope>
</reference>
<sequence>MHMQRARWRTDEVINSKATWVKPQALSRASLDFKLLLSTKHHAKMIVYNWFSEFKRGLVNLNDEFSDGRPSTAVNNKNIDAVRLIIKISRRLIYHEIRHP</sequence>
<gene>
    <name evidence="1" type="ORF">EVAR_80402_1</name>
</gene>
<dbReference type="Proteomes" id="UP000299102">
    <property type="component" value="Unassembled WGS sequence"/>
</dbReference>